<dbReference type="Pfam" id="PF00672">
    <property type="entry name" value="HAMP"/>
    <property type="match status" value="1"/>
</dbReference>
<keyword evidence="17" id="KW-1185">Reference proteome</keyword>
<sequence>MDQLLKTEKTAPRPPLRKSAFSPKSLAGQLMLWITVIITALWLVAVGFGALVMRDEFGEIFDGALQETAERLVPLAVDDLRHQEDLGPRENPGSFRAEPGEGNLTYQVRDKTGRVLLHSHAAAGEPFDAPLKVGFFDGADGRVYTASTADGTIFVQVTYSAQERHEAVVEGSLALLLPVLLIVPVTVVAVWFVVRRVLRPVETLRAAIGEKDGGNLAAIEEVSLPQELRPILRSVNLLLARLRDVLAAEREFTSNSAHELRTPIAGALAQTQLLLAELKDSPTAARARQIETSLQKLTKLTEKLLQLARAEAGIGVTETTFDVADVVGVVVTDFQRASEDSDRIRFTRDPAGSRTCEGAADAFAIVLRNLIENALLHGRPDEPVGVHLTEAGNVRIRNGSPRMSDADLVAVRKRFARGRTLAPGSGLGLSIADRLLAQMRASLMLTSPIPGQADGFQAEIVFAAAR</sequence>
<evidence type="ECO:0000256" key="7">
    <source>
        <dbReference type="ARBA" id="ARBA00022741"/>
    </source>
</evidence>
<dbReference type="Proteomes" id="UP000435802">
    <property type="component" value="Unassembled WGS sequence"/>
</dbReference>
<dbReference type="PROSITE" id="PS50885">
    <property type="entry name" value="HAMP"/>
    <property type="match status" value="1"/>
</dbReference>
<dbReference type="Gene3D" id="1.10.287.130">
    <property type="match status" value="1"/>
</dbReference>
<comment type="catalytic activity">
    <reaction evidence="1">
        <text>ATP + protein L-histidine = ADP + protein N-phospho-L-histidine.</text>
        <dbReference type="EC" id="2.7.13.3"/>
    </reaction>
</comment>
<evidence type="ECO:0000256" key="13">
    <source>
        <dbReference type="SAM" id="Phobius"/>
    </source>
</evidence>
<keyword evidence="13" id="KW-0472">Membrane</keyword>
<evidence type="ECO:0000256" key="11">
    <source>
        <dbReference type="ARBA" id="ARBA00023012"/>
    </source>
</evidence>
<dbReference type="InterPro" id="IPR036890">
    <property type="entry name" value="HATPase_C_sf"/>
</dbReference>
<dbReference type="GO" id="GO:0000155">
    <property type="term" value="F:phosphorelay sensor kinase activity"/>
    <property type="evidence" value="ECO:0007669"/>
    <property type="project" value="InterPro"/>
</dbReference>
<comment type="caution">
    <text evidence="16">The sequence shown here is derived from an EMBL/GenBank/DDBJ whole genome shotgun (WGS) entry which is preliminary data.</text>
</comment>
<dbReference type="EMBL" id="WUMK01000001">
    <property type="protein sequence ID" value="MXN44072.1"/>
    <property type="molecule type" value="Genomic_DNA"/>
</dbReference>
<dbReference type="Gene3D" id="3.30.565.10">
    <property type="entry name" value="Histidine kinase-like ATPase, C-terminal domain"/>
    <property type="match status" value="1"/>
</dbReference>
<dbReference type="SMART" id="SM00388">
    <property type="entry name" value="HisKA"/>
    <property type="match status" value="1"/>
</dbReference>
<feature type="domain" description="Histidine kinase" evidence="14">
    <location>
        <begin position="255"/>
        <end position="466"/>
    </location>
</feature>
<dbReference type="InterPro" id="IPR003594">
    <property type="entry name" value="HATPase_dom"/>
</dbReference>
<evidence type="ECO:0000259" key="15">
    <source>
        <dbReference type="PROSITE" id="PS50885"/>
    </source>
</evidence>
<keyword evidence="7" id="KW-0547">Nucleotide-binding</keyword>
<dbReference type="GO" id="GO:0005524">
    <property type="term" value="F:ATP binding"/>
    <property type="evidence" value="ECO:0007669"/>
    <property type="project" value="UniProtKB-KW"/>
</dbReference>
<dbReference type="Pfam" id="PF02518">
    <property type="entry name" value="HATPase_c"/>
    <property type="match status" value="1"/>
</dbReference>
<feature type="domain" description="HAMP" evidence="15">
    <location>
        <begin position="195"/>
        <end position="247"/>
    </location>
</feature>
<evidence type="ECO:0000256" key="8">
    <source>
        <dbReference type="ARBA" id="ARBA00022777"/>
    </source>
</evidence>
<dbReference type="SMART" id="SM00387">
    <property type="entry name" value="HATPase_c"/>
    <property type="match status" value="1"/>
</dbReference>
<evidence type="ECO:0000259" key="14">
    <source>
        <dbReference type="PROSITE" id="PS50109"/>
    </source>
</evidence>
<evidence type="ECO:0000256" key="3">
    <source>
        <dbReference type="ARBA" id="ARBA00012438"/>
    </source>
</evidence>
<comment type="subcellular location">
    <subcellularLocation>
        <location evidence="2">Membrane</location>
        <topology evidence="2">Multi-pass membrane protein</topology>
    </subcellularLocation>
</comment>
<dbReference type="CDD" id="cd00075">
    <property type="entry name" value="HATPase"/>
    <property type="match status" value="1"/>
</dbReference>
<evidence type="ECO:0000256" key="12">
    <source>
        <dbReference type="SAM" id="MobiDB-lite"/>
    </source>
</evidence>
<evidence type="ECO:0000256" key="9">
    <source>
        <dbReference type="ARBA" id="ARBA00022840"/>
    </source>
</evidence>
<dbReference type="AlphaFoldDB" id="A0A6N8SAS9"/>
<feature type="transmembrane region" description="Helical" evidence="13">
    <location>
        <begin position="173"/>
        <end position="194"/>
    </location>
</feature>
<dbReference type="CDD" id="cd00082">
    <property type="entry name" value="HisKA"/>
    <property type="match status" value="1"/>
</dbReference>
<dbReference type="InterPro" id="IPR003660">
    <property type="entry name" value="HAMP_dom"/>
</dbReference>
<evidence type="ECO:0000313" key="16">
    <source>
        <dbReference type="EMBL" id="MXN44072.1"/>
    </source>
</evidence>
<dbReference type="Pfam" id="PF00512">
    <property type="entry name" value="HisKA"/>
    <property type="match status" value="1"/>
</dbReference>
<dbReference type="InterPro" id="IPR003661">
    <property type="entry name" value="HisK_dim/P_dom"/>
</dbReference>
<keyword evidence="9" id="KW-0067">ATP-binding</keyword>
<evidence type="ECO:0000256" key="10">
    <source>
        <dbReference type="ARBA" id="ARBA00022989"/>
    </source>
</evidence>
<keyword evidence="8 16" id="KW-0418">Kinase</keyword>
<feature type="transmembrane region" description="Helical" evidence="13">
    <location>
        <begin position="30"/>
        <end position="52"/>
    </location>
</feature>
<keyword evidence="6 13" id="KW-0812">Transmembrane</keyword>
<dbReference type="PROSITE" id="PS50109">
    <property type="entry name" value="HIS_KIN"/>
    <property type="match status" value="1"/>
</dbReference>
<dbReference type="PANTHER" id="PTHR45436">
    <property type="entry name" value="SENSOR HISTIDINE KINASE YKOH"/>
    <property type="match status" value="1"/>
</dbReference>
<dbReference type="SUPFAM" id="SSF47384">
    <property type="entry name" value="Homodimeric domain of signal transducing histidine kinase"/>
    <property type="match status" value="1"/>
</dbReference>
<evidence type="ECO:0000256" key="5">
    <source>
        <dbReference type="ARBA" id="ARBA00022679"/>
    </source>
</evidence>
<name>A0A6N8SAS9_9HYPH</name>
<evidence type="ECO:0000256" key="6">
    <source>
        <dbReference type="ARBA" id="ARBA00022692"/>
    </source>
</evidence>
<dbReference type="InterPro" id="IPR005467">
    <property type="entry name" value="His_kinase_dom"/>
</dbReference>
<evidence type="ECO:0000256" key="1">
    <source>
        <dbReference type="ARBA" id="ARBA00000085"/>
    </source>
</evidence>
<keyword evidence="5" id="KW-0808">Transferase</keyword>
<gene>
    <name evidence="16" type="ORF">GR138_02655</name>
</gene>
<reference evidence="16 17" key="1">
    <citation type="submission" date="2019-12" db="EMBL/GenBank/DDBJ databases">
        <title>Shinella kummerowiae sp. nov., a symbiotic bacterium isolated from root nodules of the herbal legume Kummerowia stipulacea.</title>
        <authorList>
            <person name="Gao J."/>
        </authorList>
    </citation>
    <scope>NUCLEOTIDE SEQUENCE [LARGE SCALE GENOMIC DNA]</scope>
    <source>
        <strain evidence="16 17">CCBAU 25048</strain>
    </source>
</reference>
<organism evidence="16 17">
    <name type="scientific">Shinella kummerowiae</name>
    <dbReference type="NCBI Taxonomy" id="417745"/>
    <lineage>
        <taxon>Bacteria</taxon>
        <taxon>Pseudomonadati</taxon>
        <taxon>Pseudomonadota</taxon>
        <taxon>Alphaproteobacteria</taxon>
        <taxon>Hyphomicrobiales</taxon>
        <taxon>Rhizobiaceae</taxon>
        <taxon>Shinella</taxon>
    </lineage>
</organism>
<evidence type="ECO:0000256" key="2">
    <source>
        <dbReference type="ARBA" id="ARBA00004141"/>
    </source>
</evidence>
<accession>A0A6N8SAS9</accession>
<keyword evidence="10 13" id="KW-1133">Transmembrane helix</keyword>
<dbReference type="GO" id="GO:0005886">
    <property type="term" value="C:plasma membrane"/>
    <property type="evidence" value="ECO:0007669"/>
    <property type="project" value="TreeGrafter"/>
</dbReference>
<protein>
    <recommendedName>
        <fullName evidence="3">histidine kinase</fullName>
        <ecNumber evidence="3">2.7.13.3</ecNumber>
    </recommendedName>
</protein>
<evidence type="ECO:0000313" key="17">
    <source>
        <dbReference type="Proteomes" id="UP000435802"/>
    </source>
</evidence>
<dbReference type="EC" id="2.7.13.3" evidence="3"/>
<keyword evidence="4" id="KW-0597">Phosphoprotein</keyword>
<dbReference type="InterPro" id="IPR050428">
    <property type="entry name" value="TCS_sensor_his_kinase"/>
</dbReference>
<dbReference type="InterPro" id="IPR036097">
    <property type="entry name" value="HisK_dim/P_sf"/>
</dbReference>
<proteinExistence type="predicted"/>
<dbReference type="SUPFAM" id="SSF55874">
    <property type="entry name" value="ATPase domain of HSP90 chaperone/DNA topoisomerase II/histidine kinase"/>
    <property type="match status" value="1"/>
</dbReference>
<dbReference type="OrthoDB" id="9809329at2"/>
<evidence type="ECO:0000256" key="4">
    <source>
        <dbReference type="ARBA" id="ARBA00022553"/>
    </source>
</evidence>
<keyword evidence="11" id="KW-0902">Two-component regulatory system</keyword>
<dbReference type="PANTHER" id="PTHR45436:SF14">
    <property type="entry name" value="SENSOR PROTEIN QSEC"/>
    <property type="match status" value="1"/>
</dbReference>
<feature type="region of interest" description="Disordered" evidence="12">
    <location>
        <begin position="83"/>
        <end position="102"/>
    </location>
</feature>